<dbReference type="GO" id="GO:0000786">
    <property type="term" value="C:nucleosome"/>
    <property type="evidence" value="ECO:0007669"/>
    <property type="project" value="InterPro"/>
</dbReference>
<evidence type="ECO:0000259" key="10">
    <source>
        <dbReference type="PROSITE" id="PS51504"/>
    </source>
</evidence>
<comment type="caution">
    <text evidence="11">The sequence shown here is derived from an EMBL/GenBank/DDBJ whole genome shotgun (WGS) entry which is preliminary data.</text>
</comment>
<keyword evidence="2" id="KW-0238">DNA-binding</keyword>
<evidence type="ECO:0000256" key="6">
    <source>
        <dbReference type="ARBA" id="ARBA00078404"/>
    </source>
</evidence>
<reference evidence="11" key="1">
    <citation type="journal article" date="2021" name="Evol. Appl.">
        <title>The genome of the Pyrenean desman and the effects of bottlenecks and inbreeding on the genomic landscape of an endangered species.</title>
        <authorList>
            <person name="Escoda L."/>
            <person name="Castresana J."/>
        </authorList>
    </citation>
    <scope>NUCLEOTIDE SEQUENCE</scope>
    <source>
        <strain evidence="11">IBE-C5619</strain>
    </source>
</reference>
<comment type="function">
    <text evidence="4">May play a key role in the control of gene expression during oogenesis and early embryogenesis, presumably through the perturbation of chromatin structure. Essential for meiotic maturation of germinal vesicle-stage oocytes. The somatic type linker histone H1c is rapidly replaced by H1oo in a donor nucleus transplanted into an oocyte. The greater mobility of H1oo as compared to H1c may contribute to this rapid replacement and increased instability of the embryonic chromatin structure. The rapid replacement of H1c with H1oo may play an important role in nuclear remodeling.</text>
</comment>
<dbReference type="GO" id="GO:0005634">
    <property type="term" value="C:nucleus"/>
    <property type="evidence" value="ECO:0007669"/>
    <property type="project" value="UniProtKB-ARBA"/>
</dbReference>
<dbReference type="GO" id="GO:0006334">
    <property type="term" value="P:nucleosome assembly"/>
    <property type="evidence" value="ECO:0007669"/>
    <property type="project" value="InterPro"/>
</dbReference>
<dbReference type="SUPFAM" id="SSF46785">
    <property type="entry name" value="Winged helix' DNA-binding domain"/>
    <property type="match status" value="1"/>
</dbReference>
<feature type="domain" description="H15" evidence="10">
    <location>
        <begin position="62"/>
        <end position="140"/>
    </location>
</feature>
<evidence type="ECO:0000256" key="1">
    <source>
        <dbReference type="ARBA" id="ARBA00022454"/>
    </source>
</evidence>
<evidence type="ECO:0000256" key="2">
    <source>
        <dbReference type="ARBA" id="ARBA00023125"/>
    </source>
</evidence>
<dbReference type="Pfam" id="PF00538">
    <property type="entry name" value="Linker_histone"/>
    <property type="match status" value="1"/>
</dbReference>
<protein>
    <recommendedName>
        <fullName evidence="5">Histone H1.8</fullName>
    </recommendedName>
    <alternativeName>
        <fullName evidence="8">Histone H1oo</fullName>
    </alternativeName>
    <alternativeName>
        <fullName evidence="6">Oocyte-specific histone H1</fullName>
    </alternativeName>
    <alternativeName>
        <fullName evidence="7">Oocyte-specific linker histone H1</fullName>
    </alternativeName>
</protein>
<dbReference type="Gene3D" id="1.10.10.10">
    <property type="entry name" value="Winged helix-like DNA-binding domain superfamily/Winged helix DNA-binding domain"/>
    <property type="match status" value="1"/>
</dbReference>
<evidence type="ECO:0000256" key="7">
    <source>
        <dbReference type="ARBA" id="ARBA00078520"/>
    </source>
</evidence>
<gene>
    <name evidence="11" type="ORF">J0S82_013490</name>
</gene>
<dbReference type="AlphaFoldDB" id="A0A8J6DRA5"/>
<dbReference type="EMBL" id="JAGFMF010011663">
    <property type="protein sequence ID" value="KAG8516935.1"/>
    <property type="molecule type" value="Genomic_DNA"/>
</dbReference>
<dbReference type="FunFam" id="1.10.10.10:FF:000393">
    <property type="entry name" value="Oocyte-specific H1 histone"/>
    <property type="match status" value="1"/>
</dbReference>
<keyword evidence="1" id="KW-0158">Chromosome</keyword>
<evidence type="ECO:0000256" key="3">
    <source>
        <dbReference type="ARBA" id="ARBA00023242"/>
    </source>
</evidence>
<name>A0A8J6DRA5_GALPY</name>
<dbReference type="GO" id="GO:0003677">
    <property type="term" value="F:DNA binding"/>
    <property type="evidence" value="ECO:0007669"/>
    <property type="project" value="UniProtKB-KW"/>
</dbReference>
<proteinExistence type="predicted"/>
<dbReference type="InterPro" id="IPR036390">
    <property type="entry name" value="WH_DNA-bd_sf"/>
</dbReference>
<dbReference type="OrthoDB" id="1110759at2759"/>
<dbReference type="Proteomes" id="UP000700334">
    <property type="component" value="Unassembled WGS sequence"/>
</dbReference>
<keyword evidence="12" id="KW-1185">Reference proteome</keyword>
<feature type="compositionally biased region" description="Basic and acidic residues" evidence="9">
    <location>
        <begin position="186"/>
        <end position="196"/>
    </location>
</feature>
<organism evidence="11 12">
    <name type="scientific">Galemys pyrenaicus</name>
    <name type="common">Iberian desman</name>
    <name type="synonym">Pyrenean desman</name>
    <dbReference type="NCBI Taxonomy" id="202257"/>
    <lineage>
        <taxon>Eukaryota</taxon>
        <taxon>Metazoa</taxon>
        <taxon>Chordata</taxon>
        <taxon>Craniata</taxon>
        <taxon>Vertebrata</taxon>
        <taxon>Euteleostomi</taxon>
        <taxon>Mammalia</taxon>
        <taxon>Eutheria</taxon>
        <taxon>Laurasiatheria</taxon>
        <taxon>Eulipotyphla</taxon>
        <taxon>Talpidae</taxon>
        <taxon>Galemys</taxon>
    </lineage>
</organism>
<accession>A0A8J6DRA5</accession>
<dbReference type="InterPro" id="IPR036388">
    <property type="entry name" value="WH-like_DNA-bd_sf"/>
</dbReference>
<dbReference type="InterPro" id="IPR005818">
    <property type="entry name" value="Histone_H1/H5_H15"/>
</dbReference>
<evidence type="ECO:0000256" key="5">
    <source>
        <dbReference type="ARBA" id="ARBA00073462"/>
    </source>
</evidence>
<evidence type="ECO:0000256" key="4">
    <source>
        <dbReference type="ARBA" id="ARBA00056213"/>
    </source>
</evidence>
<feature type="compositionally biased region" description="Basic and acidic residues" evidence="9">
    <location>
        <begin position="207"/>
        <end position="218"/>
    </location>
</feature>
<dbReference type="PROSITE" id="PS51504">
    <property type="entry name" value="H15"/>
    <property type="match status" value="1"/>
</dbReference>
<feature type="region of interest" description="Disordered" evidence="9">
    <location>
        <begin position="123"/>
        <end position="393"/>
    </location>
</feature>
<evidence type="ECO:0000256" key="8">
    <source>
        <dbReference type="ARBA" id="ARBA00080360"/>
    </source>
</evidence>
<dbReference type="SMART" id="SM00526">
    <property type="entry name" value="H15"/>
    <property type="match status" value="1"/>
</dbReference>
<feature type="non-terminal residue" evidence="11">
    <location>
        <position position="1"/>
    </location>
</feature>
<keyword evidence="3" id="KW-0539">Nucleus</keyword>
<feature type="compositionally biased region" description="Basic and acidic residues" evidence="9">
    <location>
        <begin position="243"/>
        <end position="262"/>
    </location>
</feature>
<evidence type="ECO:0000313" key="12">
    <source>
        <dbReference type="Proteomes" id="UP000700334"/>
    </source>
</evidence>
<sequence length="393" mass="41978">DGSRASWERHVYLLFRDHLLPDLLPDPQLYGRFLRVSWTWKARPTPCSPAGPSLTGARRARRHPPVLSMVLEALRAGERRRGTSVAAIKMYILHKYPAVDASRLKYLLKQALATGMNRGLLARPANSKARGATGSFKLVPKPKRKTQSRKTSTKKAPRNAGTAKEKDPKKPGKAEKTPLNPGQAERQPKKPGEGKAAHPKPGAAKKTPKESNKAKKDPPNAGQVKRGPKKPGGGATALLKPGTAKEKAPQKDGQLKDQEARLGKARKTPQQPDKATKAPPARKSKTTGRGHQGAQPHSRTEAKSRSSKSTAAKIENSAASPTRKMSAPKKAAARGAGVAPKIKTAAAPRGSGLQTRLSPLARKTVVPKGLRRSGVPTKASASKVSGRKAEAQS</sequence>
<evidence type="ECO:0000313" key="11">
    <source>
        <dbReference type="EMBL" id="KAG8516935.1"/>
    </source>
</evidence>
<feature type="compositionally biased region" description="Basic residues" evidence="9">
    <location>
        <begin position="140"/>
        <end position="157"/>
    </location>
</feature>
<evidence type="ECO:0000256" key="9">
    <source>
        <dbReference type="SAM" id="MobiDB-lite"/>
    </source>
</evidence>
<feature type="compositionally biased region" description="Basic and acidic residues" evidence="9">
    <location>
        <begin position="163"/>
        <end position="176"/>
    </location>
</feature>
<dbReference type="GO" id="GO:0030527">
    <property type="term" value="F:structural constituent of chromatin"/>
    <property type="evidence" value="ECO:0007669"/>
    <property type="project" value="UniProtKB-ARBA"/>
</dbReference>
<dbReference type="CDD" id="cd00073">
    <property type="entry name" value="H15"/>
    <property type="match status" value="1"/>
</dbReference>